<dbReference type="Pfam" id="PF00400">
    <property type="entry name" value="WD40"/>
    <property type="match status" value="4"/>
</dbReference>
<dbReference type="GO" id="GO:0005829">
    <property type="term" value="C:cytosol"/>
    <property type="evidence" value="ECO:0007669"/>
    <property type="project" value="UniProtKB-SubCell"/>
</dbReference>
<protein>
    <recommendedName>
        <fullName evidence="10">Peroxin-7</fullName>
    </recommendedName>
</protein>
<dbReference type="GO" id="GO:0016558">
    <property type="term" value="P:protein import into peroxisome matrix"/>
    <property type="evidence" value="ECO:0007669"/>
    <property type="project" value="InterPro"/>
</dbReference>
<reference evidence="12 13" key="1">
    <citation type="submission" date="2016-04" db="EMBL/GenBank/DDBJ databases">
        <title>Evolutionary innovation and constraint leading to complex multicellularity in the Ascomycota.</title>
        <authorList>
            <person name="Cisse O."/>
            <person name="Nguyen A."/>
            <person name="Hewitt D.A."/>
            <person name="Jedd G."/>
            <person name="Stajich J.E."/>
        </authorList>
    </citation>
    <scope>NUCLEOTIDE SEQUENCE [LARGE SCALE GENOMIC DNA]</scope>
    <source>
        <strain evidence="12 13">DAH-3</strain>
    </source>
</reference>
<organism evidence="12 13">
    <name type="scientific">Neolecta irregularis (strain DAH-3)</name>
    <dbReference type="NCBI Taxonomy" id="1198029"/>
    <lineage>
        <taxon>Eukaryota</taxon>
        <taxon>Fungi</taxon>
        <taxon>Dikarya</taxon>
        <taxon>Ascomycota</taxon>
        <taxon>Taphrinomycotina</taxon>
        <taxon>Neolectales</taxon>
        <taxon>Neolectaceae</taxon>
        <taxon>Neolecta</taxon>
    </lineage>
</organism>
<dbReference type="PANTHER" id="PTHR46027:SF1">
    <property type="entry name" value="PEROXISOMAL TARGETING SIGNAL 2 RECEPTOR"/>
    <property type="match status" value="1"/>
</dbReference>
<keyword evidence="13" id="KW-1185">Reference proteome</keyword>
<dbReference type="GO" id="GO:0005053">
    <property type="term" value="F:peroxisome matrix targeting signal-2 binding"/>
    <property type="evidence" value="ECO:0007669"/>
    <property type="project" value="InterPro"/>
</dbReference>
<evidence type="ECO:0000256" key="9">
    <source>
        <dbReference type="ARBA" id="ARBA00024017"/>
    </source>
</evidence>
<keyword evidence="6" id="KW-0677">Repeat</keyword>
<evidence type="ECO:0000256" key="2">
    <source>
        <dbReference type="ARBA" id="ARBA00004514"/>
    </source>
</evidence>
<dbReference type="InterPro" id="IPR001680">
    <property type="entry name" value="WD40_rpt"/>
</dbReference>
<name>A0A1U7LW06_NEOID</name>
<dbReference type="AlphaFoldDB" id="A0A1U7LW06"/>
<dbReference type="InterPro" id="IPR019775">
    <property type="entry name" value="WD40_repeat_CS"/>
</dbReference>
<dbReference type="Gene3D" id="2.130.10.10">
    <property type="entry name" value="YVTN repeat-like/Quinoprotein amine dehydrogenase"/>
    <property type="match status" value="1"/>
</dbReference>
<keyword evidence="12" id="KW-0675">Receptor</keyword>
<evidence type="ECO:0000256" key="8">
    <source>
        <dbReference type="ARBA" id="ARBA00023140"/>
    </source>
</evidence>
<dbReference type="PRINTS" id="PR00320">
    <property type="entry name" value="GPROTEINBRPT"/>
</dbReference>
<dbReference type="PANTHER" id="PTHR46027">
    <property type="entry name" value="PEROXISOMAL TARGETING SIGNAL 2 RECEPTOR"/>
    <property type="match status" value="1"/>
</dbReference>
<keyword evidence="7" id="KW-0653">Protein transport</keyword>
<evidence type="ECO:0000313" key="13">
    <source>
        <dbReference type="Proteomes" id="UP000186594"/>
    </source>
</evidence>
<proteinExistence type="inferred from homology"/>
<dbReference type="STRING" id="1198029.A0A1U7LW06"/>
<evidence type="ECO:0000256" key="11">
    <source>
        <dbReference type="PROSITE-ProRule" id="PRU00221"/>
    </source>
</evidence>
<feature type="repeat" description="WD" evidence="11">
    <location>
        <begin position="104"/>
        <end position="137"/>
    </location>
</feature>
<dbReference type="SMART" id="SM00320">
    <property type="entry name" value="WD40"/>
    <property type="match status" value="6"/>
</dbReference>
<evidence type="ECO:0000256" key="5">
    <source>
        <dbReference type="ARBA" id="ARBA00022574"/>
    </source>
</evidence>
<dbReference type="InterPro" id="IPR015943">
    <property type="entry name" value="WD40/YVTN_repeat-like_dom_sf"/>
</dbReference>
<dbReference type="SUPFAM" id="SSF50978">
    <property type="entry name" value="WD40 repeat-like"/>
    <property type="match status" value="1"/>
</dbReference>
<dbReference type="InterPro" id="IPR036322">
    <property type="entry name" value="WD40_repeat_dom_sf"/>
</dbReference>
<keyword evidence="3" id="KW-0813">Transport</keyword>
<evidence type="ECO:0000256" key="4">
    <source>
        <dbReference type="ARBA" id="ARBA00022490"/>
    </source>
</evidence>
<dbReference type="OrthoDB" id="273771at2759"/>
<gene>
    <name evidence="12" type="ORF">NEOLI_001895</name>
</gene>
<dbReference type="GO" id="GO:0005782">
    <property type="term" value="C:peroxisomal matrix"/>
    <property type="evidence" value="ECO:0007669"/>
    <property type="project" value="UniProtKB-SubCell"/>
</dbReference>
<keyword evidence="8" id="KW-0576">Peroxisome</keyword>
<dbReference type="EMBL" id="LXFE01000141">
    <property type="protein sequence ID" value="OLL26866.1"/>
    <property type="molecule type" value="Genomic_DNA"/>
</dbReference>
<sequence length="308" mass="35281">MLQKSTLFQIPQFNHSAIQFSPFLPDIIGLSSGTNFNLIGNGRLHILRIGTQRQLQIVTVFDTQDTLFTLAFSECHENHLVTGGGDGSIRLWDISLKDHPVNIFKAHNREVFSVNWNLISKQTFISSSWDTTIKLWDPIHQNAMQTYLGHQGCVYEAKFSPRTDTEFSSCSSDGTVKIWDVRIPHPSHSFQVTPSEILSIDYDRYSGEIITGSTDKTLRYFDPRNLSKPRIETAIGGYAIRKVSCSPWRQGEVMSSGYDMCVRLWQDGKQVSQMDEHREFVMGCDWSLWKQGFVGSASWDETIRIWEW</sequence>
<keyword evidence="5 11" id="KW-0853">WD repeat</keyword>
<accession>A0A1U7LW06</accession>
<evidence type="ECO:0000313" key="12">
    <source>
        <dbReference type="EMBL" id="OLL26866.1"/>
    </source>
</evidence>
<dbReference type="OMA" id="FAVHWNL"/>
<comment type="similarity">
    <text evidence="9">Belongs to the WD repeat peroxin-7 family.</text>
</comment>
<evidence type="ECO:0000256" key="6">
    <source>
        <dbReference type="ARBA" id="ARBA00022737"/>
    </source>
</evidence>
<comment type="caution">
    <text evidence="12">The sequence shown here is derived from an EMBL/GenBank/DDBJ whole genome shotgun (WGS) entry which is preliminary data.</text>
</comment>
<evidence type="ECO:0000256" key="3">
    <source>
        <dbReference type="ARBA" id="ARBA00022448"/>
    </source>
</evidence>
<feature type="repeat" description="WD" evidence="11">
    <location>
        <begin position="60"/>
        <end position="95"/>
    </location>
</feature>
<dbReference type="PROSITE" id="PS50294">
    <property type="entry name" value="WD_REPEATS_REGION"/>
    <property type="match status" value="3"/>
</dbReference>
<dbReference type="Proteomes" id="UP000186594">
    <property type="component" value="Unassembled WGS sequence"/>
</dbReference>
<keyword evidence="4" id="KW-0963">Cytoplasm</keyword>
<evidence type="ECO:0000256" key="10">
    <source>
        <dbReference type="ARBA" id="ARBA00032565"/>
    </source>
</evidence>
<dbReference type="InterPro" id="IPR044536">
    <property type="entry name" value="PEX7"/>
</dbReference>
<dbReference type="InterPro" id="IPR020472">
    <property type="entry name" value="WD40_PAC1"/>
</dbReference>
<evidence type="ECO:0000256" key="7">
    <source>
        <dbReference type="ARBA" id="ARBA00022927"/>
    </source>
</evidence>
<feature type="repeat" description="WD" evidence="11">
    <location>
        <begin position="147"/>
        <end position="182"/>
    </location>
</feature>
<dbReference type="PROSITE" id="PS00678">
    <property type="entry name" value="WD_REPEATS_1"/>
    <property type="match status" value="1"/>
</dbReference>
<comment type="subcellular location">
    <subcellularLocation>
        <location evidence="2">Cytoplasm</location>
        <location evidence="2">Cytosol</location>
    </subcellularLocation>
    <subcellularLocation>
        <location evidence="1">Peroxisome matrix</location>
    </subcellularLocation>
</comment>
<evidence type="ECO:0000256" key="1">
    <source>
        <dbReference type="ARBA" id="ARBA00004253"/>
    </source>
</evidence>
<dbReference type="PROSITE" id="PS50082">
    <property type="entry name" value="WD_REPEATS_2"/>
    <property type="match status" value="3"/>
</dbReference>